<feature type="chain" id="PRO_5012668299" evidence="2">
    <location>
        <begin position="44"/>
        <end position="458"/>
    </location>
</feature>
<dbReference type="EMBL" id="FZLN01000001">
    <property type="protein sequence ID" value="SNQ28381.1"/>
    <property type="molecule type" value="Genomic_DNA"/>
</dbReference>
<organism evidence="3 4">
    <name type="scientific">Acinetobacter apis</name>
    <dbReference type="NCBI Taxonomy" id="1229165"/>
    <lineage>
        <taxon>Bacteria</taxon>
        <taxon>Pseudomonadati</taxon>
        <taxon>Pseudomonadota</taxon>
        <taxon>Gammaproteobacteria</taxon>
        <taxon>Moraxellales</taxon>
        <taxon>Moraxellaceae</taxon>
        <taxon>Acinetobacter</taxon>
    </lineage>
</organism>
<sequence length="458" mass="52340">MSFLCSKQQFKNNLYGVSVALKTPKWRILLAMLLTSSAMSLQAQPVLSLADVTQKIQRYQQPDVWQQQQQITQFNARQRGLWDNPTLTIQQTGFKNGQEQELEVTLSQPIDVFSVRKKAAYAANLQGQEVTLNQTLYQAKQGLIILYFWSEISVLEQEVAVLDQQLKISQDNLQAATLKQRAGSISQLDLDRIQISHLENQAKSLQQRRALSVLKQQFAYLWGDDHAEYQLATQAGLPDEITNQTVDTTSSSTHNLYQRSMQLQHAQLQAQADYLKAKSRPMPSVILGTTRVKAAENNVTDQQVRVGIEIPLTIFNREQYSQQIAQQKMQLLEQETLRNQKQNRFDERALYAEMSILLEQYQLLIHQQIPLLNRIRDKMFVGFQAGKYAVTDVQLATSTLKQRQFESLQDLRAIWQKSLQLKALHLGIDPETILNKNALSQLNQSIWNNSLNLATGGE</sequence>
<dbReference type="AlphaFoldDB" id="A0A217ED43"/>
<evidence type="ECO:0000313" key="3">
    <source>
        <dbReference type="EMBL" id="SNQ28381.1"/>
    </source>
</evidence>
<feature type="signal peptide" evidence="2">
    <location>
        <begin position="1"/>
        <end position="43"/>
    </location>
</feature>
<name>A0A217ED43_9GAMM</name>
<keyword evidence="4" id="KW-1185">Reference proteome</keyword>
<dbReference type="SUPFAM" id="SSF56954">
    <property type="entry name" value="Outer membrane efflux proteins (OEP)"/>
    <property type="match status" value="1"/>
</dbReference>
<accession>A0A217ED43</accession>
<evidence type="ECO:0000256" key="2">
    <source>
        <dbReference type="SAM" id="SignalP"/>
    </source>
</evidence>
<feature type="coiled-coil region" evidence="1">
    <location>
        <begin position="152"/>
        <end position="208"/>
    </location>
</feature>
<protein>
    <submittedName>
        <fullName evidence="3">Outer membrane protein, cobalt-zinc-cadmium efflux system</fullName>
    </submittedName>
</protein>
<proteinExistence type="predicted"/>
<keyword evidence="1" id="KW-0175">Coiled coil</keyword>
<reference evidence="4" key="1">
    <citation type="submission" date="2017-06" db="EMBL/GenBank/DDBJ databases">
        <authorList>
            <person name="Varghese N."/>
            <person name="Submissions S."/>
        </authorList>
    </citation>
    <scope>NUCLEOTIDE SEQUENCE [LARGE SCALE GENOMIC DNA]</scope>
    <source>
        <strain evidence="4">ANC 5114</strain>
    </source>
</reference>
<dbReference type="OrthoDB" id="6716807at2"/>
<keyword evidence="2" id="KW-0732">Signal</keyword>
<dbReference type="RefSeq" id="WP_088822394.1">
    <property type="nucleotide sequence ID" value="NZ_FZLN01000001.1"/>
</dbReference>
<gene>
    <name evidence="3" type="ORF">SAMN05444584_0300</name>
</gene>
<evidence type="ECO:0000313" key="4">
    <source>
        <dbReference type="Proteomes" id="UP000243463"/>
    </source>
</evidence>
<dbReference type="GO" id="GO:0015562">
    <property type="term" value="F:efflux transmembrane transporter activity"/>
    <property type="evidence" value="ECO:0007669"/>
    <property type="project" value="InterPro"/>
</dbReference>
<dbReference type="Gene3D" id="1.20.1600.10">
    <property type="entry name" value="Outer membrane efflux proteins (OEP)"/>
    <property type="match status" value="1"/>
</dbReference>
<evidence type="ECO:0000256" key="1">
    <source>
        <dbReference type="SAM" id="Coils"/>
    </source>
</evidence>
<dbReference type="Proteomes" id="UP000243463">
    <property type="component" value="Unassembled WGS sequence"/>
</dbReference>